<dbReference type="STRING" id="121821.GCA_001870675_02496"/>
<organism evidence="1 2">
    <name type="scientific">Roseinatronobacter thiooxidans</name>
    <dbReference type="NCBI Taxonomy" id="121821"/>
    <lineage>
        <taxon>Bacteria</taxon>
        <taxon>Pseudomonadati</taxon>
        <taxon>Pseudomonadota</taxon>
        <taxon>Alphaproteobacteria</taxon>
        <taxon>Rhodobacterales</taxon>
        <taxon>Paracoccaceae</taxon>
        <taxon>Roseinatronobacter</taxon>
    </lineage>
</organism>
<dbReference type="EMBL" id="QKZQ01000002">
    <property type="protein sequence ID" value="PZX47429.1"/>
    <property type="molecule type" value="Genomic_DNA"/>
</dbReference>
<gene>
    <name evidence="1" type="ORF">LY56_00727</name>
</gene>
<accession>A0A2W7R002</accession>
<sequence length="72" mass="7850">MPRLLGITVTIPKCFQVSCDFCGALSRNLCASDFPFTGVCFSNDCASEGVRLQLARVLRQMPKGTGLPRAKR</sequence>
<dbReference type="AlphaFoldDB" id="A0A2W7R002"/>
<keyword evidence="2" id="KW-1185">Reference proteome</keyword>
<name>A0A2W7R002_9RHOB</name>
<evidence type="ECO:0000313" key="1">
    <source>
        <dbReference type="EMBL" id="PZX47429.1"/>
    </source>
</evidence>
<protein>
    <submittedName>
        <fullName evidence="1">Uncharacterized protein</fullName>
    </submittedName>
</protein>
<dbReference type="Proteomes" id="UP000249364">
    <property type="component" value="Unassembled WGS sequence"/>
</dbReference>
<comment type="caution">
    <text evidence="1">The sequence shown here is derived from an EMBL/GenBank/DDBJ whole genome shotgun (WGS) entry which is preliminary data.</text>
</comment>
<proteinExistence type="predicted"/>
<evidence type="ECO:0000313" key="2">
    <source>
        <dbReference type="Proteomes" id="UP000249364"/>
    </source>
</evidence>
<reference evidence="1 2" key="1">
    <citation type="submission" date="2018-06" db="EMBL/GenBank/DDBJ databases">
        <title>Genomic Encyclopedia of Archaeal and Bacterial Type Strains, Phase II (KMG-II): from individual species to whole genera.</title>
        <authorList>
            <person name="Goeker M."/>
        </authorList>
    </citation>
    <scope>NUCLEOTIDE SEQUENCE [LARGE SCALE GENOMIC DNA]</scope>
    <source>
        <strain evidence="1 2">DSM 13087</strain>
    </source>
</reference>